<dbReference type="SUPFAM" id="SSF52540">
    <property type="entry name" value="P-loop containing nucleoside triphosphate hydrolases"/>
    <property type="match status" value="2"/>
</dbReference>
<dbReference type="Proteomes" id="UP000199695">
    <property type="component" value="Unassembled WGS sequence"/>
</dbReference>
<dbReference type="PANTHER" id="PTHR10465">
    <property type="entry name" value="TRANSMEMBRANE GTPASE FZO1"/>
    <property type="match status" value="1"/>
</dbReference>
<dbReference type="GO" id="GO:0003924">
    <property type="term" value="F:GTPase activity"/>
    <property type="evidence" value="ECO:0007669"/>
    <property type="project" value="InterPro"/>
</dbReference>
<feature type="domain" description="Dynamin N-terminal" evidence="8">
    <location>
        <begin position="634"/>
        <end position="860"/>
    </location>
</feature>
<evidence type="ECO:0000256" key="3">
    <source>
        <dbReference type="ARBA" id="ARBA00022801"/>
    </source>
</evidence>
<feature type="region of interest" description="Disordered" evidence="7">
    <location>
        <begin position="560"/>
        <end position="587"/>
    </location>
</feature>
<dbReference type="Pfam" id="PF00350">
    <property type="entry name" value="Dynamin_N"/>
    <property type="match status" value="2"/>
</dbReference>
<dbReference type="EMBL" id="FOCQ01000007">
    <property type="protein sequence ID" value="SEN20681.1"/>
    <property type="molecule type" value="Genomic_DNA"/>
</dbReference>
<dbReference type="GO" id="GO:0005525">
    <property type="term" value="F:GTP binding"/>
    <property type="evidence" value="ECO:0007669"/>
    <property type="project" value="UniProtKB-KW"/>
</dbReference>
<dbReference type="InterPro" id="IPR045063">
    <property type="entry name" value="Dynamin_N"/>
</dbReference>
<name>A0A1H8EM80_9BACL</name>
<dbReference type="InterPro" id="IPR027417">
    <property type="entry name" value="P-loop_NTPase"/>
</dbReference>
<keyword evidence="3" id="KW-0378">Hydrolase</keyword>
<evidence type="ECO:0000256" key="2">
    <source>
        <dbReference type="ARBA" id="ARBA00022741"/>
    </source>
</evidence>
<dbReference type="Gene3D" id="3.40.50.300">
    <property type="entry name" value="P-loop containing nucleotide triphosphate hydrolases"/>
    <property type="match status" value="2"/>
</dbReference>
<dbReference type="RefSeq" id="WP_089967795.1">
    <property type="nucleotide sequence ID" value="NZ_FOCQ01000007.1"/>
</dbReference>
<protein>
    <submittedName>
        <fullName evidence="9">Small GTP-binding protein domain-containing protein</fullName>
    </submittedName>
</protein>
<feature type="compositionally biased region" description="Basic and acidic residues" evidence="7">
    <location>
        <begin position="577"/>
        <end position="587"/>
    </location>
</feature>
<evidence type="ECO:0000256" key="4">
    <source>
        <dbReference type="ARBA" id="ARBA00023134"/>
    </source>
</evidence>
<dbReference type="OrthoDB" id="5477114at2"/>
<keyword evidence="4" id="KW-0342">GTP-binding</keyword>
<feature type="coiled-coil region" evidence="6">
    <location>
        <begin position="603"/>
        <end position="630"/>
    </location>
</feature>
<proteinExistence type="predicted"/>
<evidence type="ECO:0000313" key="9">
    <source>
        <dbReference type="EMBL" id="SEN20681.1"/>
    </source>
</evidence>
<feature type="compositionally biased region" description="Polar residues" evidence="7">
    <location>
        <begin position="560"/>
        <end position="569"/>
    </location>
</feature>
<evidence type="ECO:0000256" key="5">
    <source>
        <dbReference type="ARBA" id="ARBA00023136"/>
    </source>
</evidence>
<dbReference type="STRING" id="1173111.SAMN05444955_10770"/>
<dbReference type="PANTHER" id="PTHR10465:SF0">
    <property type="entry name" value="SARCALUMENIN"/>
    <property type="match status" value="1"/>
</dbReference>
<keyword evidence="10" id="KW-1185">Reference proteome</keyword>
<sequence length="1223" mass="141198">MIEKLHSTLIHTLAQVYREMDRQGDEVNRAKLLDLMQKTHKHECMIAFCGHFSAGKSTMLNELLGEDILPTSPIPTSANVVKIEAGDDRVTLLLSSGESHTYAGNYTKEELKELCKNGEEVIAVHVYTSKSPLPEGVVFLDTPGIDSTDDAHRIATESALHLADVIFYVMDYNHVQSEVNLQFVKELKKRRKKVYLVINQIDKHRDAELAFEQYQQSVQRSFASWEIEVDGIFYTSLRQPHHPFNEFRKLEQFLESLIREREELIQTSALAEAAYLIGEHLTSLRERNRETIEKWLNELNGQLPPQEEIEQTLDSLRQAQQEMHNRLNKIETAYKQEIESILKNAYLMPYDVRELAGLYLETVKSDFKVGFFFSRAKTEKEKERRASAFYEKLKQTVETQIDVHFKQFLIQFLKQHDLYTEAFAENIYSCGALLEPAIISKVVKAGAGLTGNYLLTYAEDLANEIKRLYRQQANAFFASIGQKLEERLMDERERMEEKLRRYEQYLKVTRDIALVNEQLDGYEEHLNDLLHGRKEVHAPAEIEEFLENRKPVQLSKERFTSSLKSNVSRQESEVSDEEKAGSAREAGDLTSRIKRTLNHVEVCENLMGDLQGLQRIRTELMEKRQRAETKQFTVALFGAFSAGKSSFANALIGEQLLPVSPNPTTATINKVCPPTDGHPHGQVVIRFKTRETLFRDLKQVYKLFEQEPASLEEAVQGIHHLSFGSAPAERQKTALPFLQAVQKGFAAFAGLLGEQLILGVDEFADYVANEEKSCFVESVELYYDCPLTRQGVTLVDTPGANSIHARHTEVAFRYIKNADACFFVTYYNHPFSRADREFLLQLGRVKDTFALDKMFFIINAADLASSPEELQAVKQYIKEQLLEYGIRNPRLFAVSSLLALAEKKGEKPDGHSGLRVFEQAFSSFMMKDLMLVSLNSMKSDLHRAVRVLSSIIEAARQGNEEKQRKKEQYEREKARVLQSIHEYDPRSEELALEQEINELLYYVKQRLFFRYHDIFTEIFNPSALREDGGDVKQKLKACVMEMADFMQHDLLQEMRATSLRIEKWLNDKGDTHLQTMADRCKKIDHELPLSLKLNDSFRQLEFKDPFQDLTVQSFKSAIAVFKSTKSFFEKNDKTRMQEEMKKVLEPAVACYLEQEQKRFFGHYQQEWRLMTEQMKEKLKSDCEHYYESIFLACSEKADPAVYEEAAAKIKQKIGEMEKEMEQL</sequence>
<dbReference type="CDD" id="cd09912">
    <property type="entry name" value="DLP_2"/>
    <property type="match status" value="2"/>
</dbReference>
<feature type="domain" description="Dynamin N-terminal" evidence="8">
    <location>
        <begin position="46"/>
        <end position="201"/>
    </location>
</feature>
<dbReference type="AlphaFoldDB" id="A0A1H8EM80"/>
<gene>
    <name evidence="9" type="ORF">SAMN05444955_10770</name>
</gene>
<keyword evidence="2" id="KW-0547">Nucleotide-binding</keyword>
<evidence type="ECO:0000256" key="1">
    <source>
        <dbReference type="ARBA" id="ARBA00004370"/>
    </source>
</evidence>
<keyword evidence="6" id="KW-0175">Coiled coil</keyword>
<feature type="coiled-coil region" evidence="6">
    <location>
        <begin position="306"/>
        <end position="336"/>
    </location>
</feature>
<dbReference type="GO" id="GO:0016020">
    <property type="term" value="C:membrane"/>
    <property type="evidence" value="ECO:0007669"/>
    <property type="project" value="UniProtKB-SubCell"/>
</dbReference>
<evidence type="ECO:0000259" key="8">
    <source>
        <dbReference type="Pfam" id="PF00350"/>
    </source>
</evidence>
<organism evidence="9 10">
    <name type="scientific">Lihuaxuella thermophila</name>
    <dbReference type="NCBI Taxonomy" id="1173111"/>
    <lineage>
        <taxon>Bacteria</taxon>
        <taxon>Bacillati</taxon>
        <taxon>Bacillota</taxon>
        <taxon>Bacilli</taxon>
        <taxon>Bacillales</taxon>
        <taxon>Thermoactinomycetaceae</taxon>
        <taxon>Lihuaxuella</taxon>
    </lineage>
</organism>
<reference evidence="9 10" key="1">
    <citation type="submission" date="2016-10" db="EMBL/GenBank/DDBJ databases">
        <authorList>
            <person name="de Groot N.N."/>
        </authorList>
    </citation>
    <scope>NUCLEOTIDE SEQUENCE [LARGE SCALE GENOMIC DNA]</scope>
    <source>
        <strain evidence="9 10">DSM 46701</strain>
    </source>
</reference>
<feature type="coiled-coil region" evidence="6">
    <location>
        <begin position="481"/>
        <end position="512"/>
    </location>
</feature>
<dbReference type="InterPro" id="IPR027094">
    <property type="entry name" value="Mitofusin_fam"/>
</dbReference>
<evidence type="ECO:0000256" key="6">
    <source>
        <dbReference type="SAM" id="Coils"/>
    </source>
</evidence>
<accession>A0A1H8EM80</accession>
<feature type="coiled-coil region" evidence="6">
    <location>
        <begin position="952"/>
        <end position="979"/>
    </location>
</feature>
<comment type="subcellular location">
    <subcellularLocation>
        <location evidence="1">Membrane</location>
    </subcellularLocation>
</comment>
<keyword evidence="5" id="KW-0472">Membrane</keyword>
<feature type="coiled-coil region" evidence="6">
    <location>
        <begin position="247"/>
        <end position="274"/>
    </location>
</feature>
<evidence type="ECO:0000313" key="10">
    <source>
        <dbReference type="Proteomes" id="UP000199695"/>
    </source>
</evidence>
<evidence type="ECO:0000256" key="7">
    <source>
        <dbReference type="SAM" id="MobiDB-lite"/>
    </source>
</evidence>